<dbReference type="PANTHER" id="PTHR47359">
    <property type="entry name" value="PEPTIDOGLYCAN DL-ENDOPEPTIDASE CWLO"/>
    <property type="match status" value="1"/>
</dbReference>
<feature type="compositionally biased region" description="Low complexity" evidence="5">
    <location>
        <begin position="182"/>
        <end position="202"/>
    </location>
</feature>
<proteinExistence type="inferred from homology"/>
<feature type="region of interest" description="Disordered" evidence="5">
    <location>
        <begin position="167"/>
        <end position="202"/>
    </location>
</feature>
<dbReference type="Pfam" id="PF01471">
    <property type="entry name" value="PG_binding_1"/>
    <property type="match status" value="1"/>
</dbReference>
<dbReference type="RefSeq" id="WP_142093064.1">
    <property type="nucleotide sequence ID" value="NZ_BAAAMD010000001.1"/>
</dbReference>
<dbReference type="InterPro" id="IPR036366">
    <property type="entry name" value="PGBDSf"/>
</dbReference>
<evidence type="ECO:0000256" key="2">
    <source>
        <dbReference type="ARBA" id="ARBA00022670"/>
    </source>
</evidence>
<dbReference type="Proteomes" id="UP000316196">
    <property type="component" value="Unassembled WGS sequence"/>
</dbReference>
<sequence>MHQNDIARHAVVGPRRAIDAAPIRCTGQPRRAINPPNTVTALGVTRAAGAVAAGVALTASLGFGGATPAAAMAGGGGSSSSTPAASSASASHGDDSSEERPVLRFDDENDDVAVLQRALDDAGHPLPDTGWFGPMTQNAVKAYQAENGIPTTGVVAELTWGSLAENGHLGGSADGSDDSGSDDAGNTTTASGGGSSQNASGDAQAAIAFAEEQLGDSYGYGGTGPDTWDCSGLTQAALGAAGVDIPRMSQDQATGGQQVSQSDMQPGDLVIYYSGASHVGIYVGDGQIIHASRPGVPVEYASVDEMPIHSVVRYL</sequence>
<comment type="caution">
    <text evidence="7">The sequence shown here is derived from an EMBL/GenBank/DDBJ whole genome shotgun (WGS) entry which is preliminary data.</text>
</comment>
<dbReference type="AlphaFoldDB" id="A0A542ZSM5"/>
<comment type="similarity">
    <text evidence="1">Belongs to the peptidase C40 family.</text>
</comment>
<dbReference type="PROSITE" id="PS51935">
    <property type="entry name" value="NLPC_P60"/>
    <property type="match status" value="1"/>
</dbReference>
<keyword evidence="3" id="KW-0378">Hydrolase</keyword>
<dbReference type="InterPro" id="IPR000064">
    <property type="entry name" value="NLP_P60_dom"/>
</dbReference>
<evidence type="ECO:0000256" key="1">
    <source>
        <dbReference type="ARBA" id="ARBA00007074"/>
    </source>
</evidence>
<evidence type="ECO:0000256" key="5">
    <source>
        <dbReference type="SAM" id="MobiDB-lite"/>
    </source>
</evidence>
<dbReference type="InterPro" id="IPR051794">
    <property type="entry name" value="PG_Endopeptidase_C40"/>
</dbReference>
<keyword evidence="2" id="KW-0645">Protease</keyword>
<reference evidence="7 8" key="1">
    <citation type="submission" date="2019-06" db="EMBL/GenBank/DDBJ databases">
        <title>Sequencing the genomes of 1000 actinobacteria strains.</title>
        <authorList>
            <person name="Klenk H.-P."/>
        </authorList>
    </citation>
    <scope>NUCLEOTIDE SEQUENCE [LARGE SCALE GENOMIC DNA]</scope>
    <source>
        <strain evidence="7 8">DSM 8251</strain>
    </source>
</reference>
<feature type="region of interest" description="Disordered" evidence="5">
    <location>
        <begin position="71"/>
        <end position="107"/>
    </location>
</feature>
<dbReference type="Gene3D" id="1.10.101.10">
    <property type="entry name" value="PGBD-like superfamily/PGBD"/>
    <property type="match status" value="1"/>
</dbReference>
<accession>A0A542ZSM5</accession>
<dbReference type="OrthoDB" id="5177647at2"/>
<evidence type="ECO:0000256" key="3">
    <source>
        <dbReference type="ARBA" id="ARBA00022801"/>
    </source>
</evidence>
<protein>
    <submittedName>
        <fullName evidence="7">Putative peptidoglycan binding protein</fullName>
    </submittedName>
</protein>
<dbReference type="InterPro" id="IPR002477">
    <property type="entry name" value="Peptidoglycan-bd-like"/>
</dbReference>
<dbReference type="InterPro" id="IPR036365">
    <property type="entry name" value="PGBD-like_sf"/>
</dbReference>
<dbReference type="SUPFAM" id="SSF47090">
    <property type="entry name" value="PGBD-like"/>
    <property type="match status" value="1"/>
</dbReference>
<gene>
    <name evidence="7" type="ORF">FB460_1129</name>
</gene>
<feature type="compositionally biased region" description="Basic and acidic residues" evidence="5">
    <location>
        <begin position="92"/>
        <end position="106"/>
    </location>
</feature>
<evidence type="ECO:0000259" key="6">
    <source>
        <dbReference type="PROSITE" id="PS51935"/>
    </source>
</evidence>
<feature type="compositionally biased region" description="Low complexity" evidence="5">
    <location>
        <begin position="79"/>
        <end position="91"/>
    </location>
</feature>
<dbReference type="Gene3D" id="3.90.1720.10">
    <property type="entry name" value="endopeptidase domain like (from Nostoc punctiforme)"/>
    <property type="match status" value="1"/>
</dbReference>
<dbReference type="InterPro" id="IPR038765">
    <property type="entry name" value="Papain-like_cys_pep_sf"/>
</dbReference>
<evidence type="ECO:0000313" key="7">
    <source>
        <dbReference type="EMBL" id="TQL63327.1"/>
    </source>
</evidence>
<evidence type="ECO:0000256" key="4">
    <source>
        <dbReference type="ARBA" id="ARBA00022807"/>
    </source>
</evidence>
<dbReference type="GO" id="GO:0006508">
    <property type="term" value="P:proteolysis"/>
    <property type="evidence" value="ECO:0007669"/>
    <property type="project" value="UniProtKB-KW"/>
</dbReference>
<keyword evidence="8" id="KW-1185">Reference proteome</keyword>
<dbReference type="SUPFAM" id="SSF54001">
    <property type="entry name" value="Cysteine proteinases"/>
    <property type="match status" value="1"/>
</dbReference>
<dbReference type="Pfam" id="PF00877">
    <property type="entry name" value="NLPC_P60"/>
    <property type="match status" value="1"/>
</dbReference>
<keyword evidence="4" id="KW-0788">Thiol protease</keyword>
<dbReference type="EMBL" id="VFOR01000001">
    <property type="protein sequence ID" value="TQL63327.1"/>
    <property type="molecule type" value="Genomic_DNA"/>
</dbReference>
<dbReference type="GO" id="GO:0008234">
    <property type="term" value="F:cysteine-type peptidase activity"/>
    <property type="evidence" value="ECO:0007669"/>
    <property type="project" value="UniProtKB-KW"/>
</dbReference>
<name>A0A542ZSM5_9ACTN</name>
<evidence type="ECO:0000313" key="8">
    <source>
        <dbReference type="Proteomes" id="UP000316196"/>
    </source>
</evidence>
<dbReference type="PANTHER" id="PTHR47359:SF3">
    <property type="entry name" value="NLP_P60 DOMAIN-CONTAINING PROTEIN-RELATED"/>
    <property type="match status" value="1"/>
</dbReference>
<organism evidence="7 8">
    <name type="scientific">Propioniferax innocua</name>
    <dbReference type="NCBI Taxonomy" id="1753"/>
    <lineage>
        <taxon>Bacteria</taxon>
        <taxon>Bacillati</taxon>
        <taxon>Actinomycetota</taxon>
        <taxon>Actinomycetes</taxon>
        <taxon>Propionibacteriales</taxon>
        <taxon>Propionibacteriaceae</taxon>
        <taxon>Propioniferax</taxon>
    </lineage>
</organism>
<feature type="domain" description="NlpC/P60" evidence="6">
    <location>
        <begin position="200"/>
        <end position="315"/>
    </location>
</feature>